<feature type="transmembrane region" description="Helical" evidence="2">
    <location>
        <begin position="400"/>
        <end position="417"/>
    </location>
</feature>
<organism evidence="4 5">
    <name type="scientific">Phytophthora boehmeriae</name>
    <dbReference type="NCBI Taxonomy" id="109152"/>
    <lineage>
        <taxon>Eukaryota</taxon>
        <taxon>Sar</taxon>
        <taxon>Stramenopiles</taxon>
        <taxon>Oomycota</taxon>
        <taxon>Peronosporomycetes</taxon>
        <taxon>Peronosporales</taxon>
        <taxon>Peronosporaceae</taxon>
        <taxon>Phytophthora</taxon>
    </lineage>
</organism>
<evidence type="ECO:0000259" key="3">
    <source>
        <dbReference type="SMART" id="SM01205"/>
    </source>
</evidence>
<dbReference type="PANTHER" id="PTHR12741:SF48">
    <property type="entry name" value="1,3-BETA-GLUCAN SYNTHASE COMPONENT FKS1-RELATED"/>
    <property type="match status" value="1"/>
</dbReference>
<feature type="transmembrane region" description="Helical" evidence="2">
    <location>
        <begin position="276"/>
        <end position="301"/>
    </location>
</feature>
<feature type="compositionally biased region" description="Polar residues" evidence="1">
    <location>
        <begin position="47"/>
        <end position="56"/>
    </location>
</feature>
<evidence type="ECO:0000313" key="5">
    <source>
        <dbReference type="Proteomes" id="UP000693981"/>
    </source>
</evidence>
<protein>
    <submittedName>
        <fullName evidence="4">1,3-beta-glucan synthase component</fullName>
    </submittedName>
</protein>
<dbReference type="PANTHER" id="PTHR12741">
    <property type="entry name" value="LYST-INTERACTING PROTEIN LIP5 DOPAMINE RESPONSIVE PROTEIN DRG-1"/>
    <property type="match status" value="1"/>
</dbReference>
<dbReference type="EMBL" id="JAGDFL010000206">
    <property type="protein sequence ID" value="KAG7395445.1"/>
    <property type="molecule type" value="Genomic_DNA"/>
</dbReference>
<sequence length="613" mass="68868">MKKEKHAGMQRQVAAPPRRRAASNYQTVEEVAAERGVSISRPPLDKQQPQVASLTASGPIRPPRPGADSFELLQAKFGFQEGNVRNQKEHFECWVLNYESRILEAAVTPVDTENAIESIHAKFFKNYAKWCQFLRIQPYQLDTAPYPGAAERQIALFLLIWGESANLRFMPECLCFLYHKMAAKLDGVEKMPNAPDGSFLRCVVRPLYHVVAKMREVTPQRNGAGVDHKNVTNYDDVNEFFWRETCLHFDEFNVAGAVNMPDYKTFKERRSFCNPFLAFFRIYFFLFVTLHLLIVIAYVAYRSDPDDTSGFKFYENFFTSDISDIRNHAFYSVFVTISGLLALKLMVKPLIGPSVEIYSVDVSSAQLENGIIESKHNIAFLCAIWAPVFLVYIYDSQIWLAIAQALVGAVIGIRLKIGHSSRIQEFVKRLQQAPSLFDEKVVSAAARGQLAINNNPLSSSSVAPDANSRLRFAVVWNEIVSSFRLSDLLDDRETAILQYQISDTGAVEEPVFLIAGEAQAAADIAARSKTKRMGDAQLFKELKKAGVLGCANNCIDILFQILRQLLGPDDSELIGVFHQILAGGRSLLSCRLAAHLDFCTIKLLLLYSVSMLF</sequence>
<dbReference type="GO" id="GO:0046527">
    <property type="term" value="F:glucosyltransferase activity"/>
    <property type="evidence" value="ECO:0007669"/>
    <property type="project" value="TreeGrafter"/>
</dbReference>
<comment type="caution">
    <text evidence="4">The sequence shown here is derived from an EMBL/GenBank/DDBJ whole genome shotgun (WGS) entry which is preliminary data.</text>
</comment>
<evidence type="ECO:0000256" key="1">
    <source>
        <dbReference type="SAM" id="MobiDB-lite"/>
    </source>
</evidence>
<name>A0A8T1WPT4_9STRA</name>
<dbReference type="SMART" id="SM01205">
    <property type="entry name" value="FKS1_dom1"/>
    <property type="match status" value="1"/>
</dbReference>
<dbReference type="GO" id="GO:0005886">
    <property type="term" value="C:plasma membrane"/>
    <property type="evidence" value="ECO:0007669"/>
    <property type="project" value="TreeGrafter"/>
</dbReference>
<feature type="domain" description="1,3-beta-glucan synthase component FKS1-like" evidence="3">
    <location>
        <begin position="148"/>
        <end position="255"/>
    </location>
</feature>
<reference evidence="4" key="1">
    <citation type="submission" date="2021-02" db="EMBL/GenBank/DDBJ databases">
        <authorList>
            <person name="Palmer J.M."/>
        </authorList>
    </citation>
    <scope>NUCLEOTIDE SEQUENCE</scope>
    <source>
        <strain evidence="4">SCRP23</strain>
    </source>
</reference>
<feature type="transmembrane region" description="Helical" evidence="2">
    <location>
        <begin position="378"/>
        <end position="394"/>
    </location>
</feature>
<dbReference type="AlphaFoldDB" id="A0A8T1WPT4"/>
<proteinExistence type="predicted"/>
<keyword evidence="2" id="KW-0472">Membrane</keyword>
<dbReference type="OrthoDB" id="1880850at2759"/>
<feature type="region of interest" description="Disordered" evidence="1">
    <location>
        <begin position="1"/>
        <end position="65"/>
    </location>
</feature>
<accession>A0A8T1WPT4</accession>
<evidence type="ECO:0000313" key="4">
    <source>
        <dbReference type="EMBL" id="KAG7395445.1"/>
    </source>
</evidence>
<gene>
    <name evidence="4" type="primary">GSL2_3</name>
    <name evidence="4" type="ORF">PHYBOEH_003736</name>
</gene>
<feature type="transmembrane region" description="Helical" evidence="2">
    <location>
        <begin position="329"/>
        <end position="347"/>
    </location>
</feature>
<keyword evidence="2" id="KW-0812">Transmembrane</keyword>
<evidence type="ECO:0000256" key="2">
    <source>
        <dbReference type="SAM" id="Phobius"/>
    </source>
</evidence>
<keyword evidence="2" id="KW-1133">Transmembrane helix</keyword>
<dbReference type="Proteomes" id="UP000693981">
    <property type="component" value="Unassembled WGS sequence"/>
</dbReference>
<dbReference type="InterPro" id="IPR026899">
    <property type="entry name" value="FKS1-like_dom1"/>
</dbReference>
<dbReference type="Pfam" id="PF14288">
    <property type="entry name" value="FKS1_dom1"/>
    <property type="match status" value="1"/>
</dbReference>
<keyword evidence="5" id="KW-1185">Reference proteome</keyword>